<proteinExistence type="predicted"/>
<dbReference type="Gene3D" id="3.40.525.10">
    <property type="entry name" value="CRAL-TRIO lipid binding domain"/>
    <property type="match status" value="1"/>
</dbReference>
<dbReference type="PANTHER" id="PTHR10174">
    <property type="entry name" value="ALPHA-TOCOPHEROL TRANSFER PROTEIN-RELATED"/>
    <property type="match status" value="1"/>
</dbReference>
<dbReference type="Gene3D" id="1.10.8.20">
    <property type="entry name" value="N-terminal domain of phosphatidylinositol transfer protein sec14p"/>
    <property type="match status" value="1"/>
</dbReference>
<organism evidence="2">
    <name type="scientific">Menopon gallinae</name>
    <name type="common">poultry shaft louse</name>
    <dbReference type="NCBI Taxonomy" id="328185"/>
    <lineage>
        <taxon>Eukaryota</taxon>
        <taxon>Metazoa</taxon>
        <taxon>Ecdysozoa</taxon>
        <taxon>Arthropoda</taxon>
        <taxon>Hexapoda</taxon>
        <taxon>Insecta</taxon>
        <taxon>Pterygota</taxon>
        <taxon>Neoptera</taxon>
        <taxon>Paraneoptera</taxon>
        <taxon>Psocodea</taxon>
        <taxon>Troctomorpha</taxon>
        <taxon>Phthiraptera</taxon>
        <taxon>Amblycera</taxon>
        <taxon>Menoponidae</taxon>
        <taxon>Menopon</taxon>
    </lineage>
</organism>
<dbReference type="GO" id="GO:0016020">
    <property type="term" value="C:membrane"/>
    <property type="evidence" value="ECO:0007669"/>
    <property type="project" value="TreeGrafter"/>
</dbReference>
<reference evidence="2" key="1">
    <citation type="journal article" date="2024" name="Gigascience">
        <title>Chromosome-level genome of the poultry shaft louse Menopon gallinae provides insight into the host-switching and adaptive evolution of parasitic lice.</title>
        <authorList>
            <person name="Xu Y."/>
            <person name="Ma L."/>
            <person name="Liu S."/>
            <person name="Liang Y."/>
            <person name="Liu Q."/>
            <person name="He Z."/>
            <person name="Tian L."/>
            <person name="Duan Y."/>
            <person name="Cai W."/>
            <person name="Li H."/>
            <person name="Song F."/>
        </authorList>
    </citation>
    <scope>NUCLEOTIDE SEQUENCE</scope>
    <source>
        <strain evidence="2">Cailab_2023a</strain>
    </source>
</reference>
<sequence>MGGKSKFFDVDDDEDIDFKGSDELKKVAEEELRETDSLRATSLQQLREAIRKHPDIKKCRTDSPFLLRFLRTKKFSVPLALAMIERYLAIRQLYPHWFKKLDVDDPVVNEILDSGYLVPLPMRDERGRRVIFSCAGNFDPYKYTATDMIRTHTIVVEALMDDEENQIKGYTYINDERGLSMAHVSLWSFTDIRSIMKCIQNSTPMRHKSTHFINVPHYANKVFEFFSGLLSEKLKNRLVIHNNMDDFKNHFGTKILPQEYGGDMSLQDMIAQFKLELKKQKEAVAVLEDLEIDLTKRGKIPEFDDELSGVAGSFRKLEVD</sequence>
<accession>A0AAW2I5Q0</accession>
<dbReference type="GO" id="GO:1902936">
    <property type="term" value="F:phosphatidylinositol bisphosphate binding"/>
    <property type="evidence" value="ECO:0007669"/>
    <property type="project" value="TreeGrafter"/>
</dbReference>
<name>A0AAW2I5Q0_9NEOP</name>
<evidence type="ECO:0000313" key="2">
    <source>
        <dbReference type="EMBL" id="KAL0277425.1"/>
    </source>
</evidence>
<dbReference type="Pfam" id="PF00650">
    <property type="entry name" value="CRAL_TRIO"/>
    <property type="match status" value="1"/>
</dbReference>
<dbReference type="SMART" id="SM01100">
    <property type="entry name" value="CRAL_TRIO_N"/>
    <property type="match status" value="1"/>
</dbReference>
<dbReference type="PANTHER" id="PTHR10174:SF166">
    <property type="entry name" value="LD40136P"/>
    <property type="match status" value="1"/>
</dbReference>
<dbReference type="SMART" id="SM00516">
    <property type="entry name" value="SEC14"/>
    <property type="match status" value="1"/>
</dbReference>
<dbReference type="InterPro" id="IPR036865">
    <property type="entry name" value="CRAL-TRIO_dom_sf"/>
</dbReference>
<dbReference type="InterPro" id="IPR036273">
    <property type="entry name" value="CRAL/TRIO_N_dom_sf"/>
</dbReference>
<feature type="domain" description="CRAL-TRIO" evidence="1">
    <location>
        <begin position="104"/>
        <end position="268"/>
    </location>
</feature>
<dbReference type="AlphaFoldDB" id="A0AAW2I5Q0"/>
<dbReference type="CDD" id="cd00170">
    <property type="entry name" value="SEC14"/>
    <property type="match status" value="1"/>
</dbReference>
<dbReference type="SUPFAM" id="SSF46938">
    <property type="entry name" value="CRAL/TRIO N-terminal domain"/>
    <property type="match status" value="1"/>
</dbReference>
<dbReference type="PRINTS" id="PR00180">
    <property type="entry name" value="CRETINALDHBP"/>
</dbReference>
<evidence type="ECO:0000259" key="1">
    <source>
        <dbReference type="PROSITE" id="PS50191"/>
    </source>
</evidence>
<dbReference type="EMBL" id="JARGDH010000002">
    <property type="protein sequence ID" value="KAL0277425.1"/>
    <property type="molecule type" value="Genomic_DNA"/>
</dbReference>
<dbReference type="InterPro" id="IPR011074">
    <property type="entry name" value="CRAL/TRIO_N_dom"/>
</dbReference>
<dbReference type="PROSITE" id="PS50191">
    <property type="entry name" value="CRAL_TRIO"/>
    <property type="match status" value="1"/>
</dbReference>
<gene>
    <name evidence="2" type="ORF">PYX00_004714</name>
</gene>
<dbReference type="Gene3D" id="1.20.5.1200">
    <property type="entry name" value="Alpha-tocopherol transfer"/>
    <property type="match status" value="1"/>
</dbReference>
<protein>
    <recommendedName>
        <fullName evidence="1">CRAL-TRIO domain-containing protein</fullName>
    </recommendedName>
</protein>
<comment type="caution">
    <text evidence="2">The sequence shown here is derived from an EMBL/GenBank/DDBJ whole genome shotgun (WGS) entry which is preliminary data.</text>
</comment>
<dbReference type="InterPro" id="IPR001251">
    <property type="entry name" value="CRAL-TRIO_dom"/>
</dbReference>
<dbReference type="SUPFAM" id="SSF52087">
    <property type="entry name" value="CRAL/TRIO domain"/>
    <property type="match status" value="1"/>
</dbReference>